<feature type="compositionally biased region" description="Low complexity" evidence="1">
    <location>
        <begin position="160"/>
        <end position="171"/>
    </location>
</feature>
<feature type="region of interest" description="Disordered" evidence="1">
    <location>
        <begin position="359"/>
        <end position="427"/>
    </location>
</feature>
<dbReference type="WBParaSite" id="Pan_g13410.t1">
    <property type="protein sequence ID" value="Pan_g13410.t1"/>
    <property type="gene ID" value="Pan_g13410"/>
</dbReference>
<dbReference type="PROSITE" id="PS50003">
    <property type="entry name" value="PH_DOMAIN"/>
    <property type="match status" value="1"/>
</dbReference>
<feature type="region of interest" description="Disordered" evidence="1">
    <location>
        <begin position="132"/>
        <end position="175"/>
    </location>
</feature>
<protein>
    <submittedName>
        <fullName evidence="4">PH domain-containing protein</fullName>
    </submittedName>
</protein>
<feature type="compositionally biased region" description="Polar residues" evidence="1">
    <location>
        <begin position="307"/>
        <end position="318"/>
    </location>
</feature>
<organism evidence="3 4">
    <name type="scientific">Panagrellus redivivus</name>
    <name type="common">Microworm</name>
    <dbReference type="NCBI Taxonomy" id="6233"/>
    <lineage>
        <taxon>Eukaryota</taxon>
        <taxon>Metazoa</taxon>
        <taxon>Ecdysozoa</taxon>
        <taxon>Nematoda</taxon>
        <taxon>Chromadorea</taxon>
        <taxon>Rhabditida</taxon>
        <taxon>Tylenchina</taxon>
        <taxon>Panagrolaimomorpha</taxon>
        <taxon>Panagrolaimoidea</taxon>
        <taxon>Panagrolaimidae</taxon>
        <taxon>Panagrellus</taxon>
    </lineage>
</organism>
<proteinExistence type="predicted"/>
<feature type="compositionally biased region" description="Low complexity" evidence="1">
    <location>
        <begin position="384"/>
        <end position="403"/>
    </location>
</feature>
<feature type="region of interest" description="Disordered" evidence="1">
    <location>
        <begin position="217"/>
        <end position="318"/>
    </location>
</feature>
<evidence type="ECO:0000313" key="3">
    <source>
        <dbReference type="Proteomes" id="UP000492821"/>
    </source>
</evidence>
<evidence type="ECO:0000256" key="1">
    <source>
        <dbReference type="SAM" id="MobiDB-lite"/>
    </source>
</evidence>
<dbReference type="SUPFAM" id="SSF50729">
    <property type="entry name" value="PH domain-like"/>
    <property type="match status" value="1"/>
</dbReference>
<reference evidence="3" key="1">
    <citation type="journal article" date="2013" name="Genetics">
        <title>The draft genome and transcriptome of Panagrellus redivivus are shaped by the harsh demands of a free-living lifestyle.</title>
        <authorList>
            <person name="Srinivasan J."/>
            <person name="Dillman A.R."/>
            <person name="Macchietto M.G."/>
            <person name="Heikkinen L."/>
            <person name="Lakso M."/>
            <person name="Fracchia K.M."/>
            <person name="Antoshechkin I."/>
            <person name="Mortazavi A."/>
            <person name="Wong G."/>
            <person name="Sternberg P.W."/>
        </authorList>
    </citation>
    <scope>NUCLEOTIDE SEQUENCE [LARGE SCALE GENOMIC DNA]</scope>
    <source>
        <strain evidence="3">MT8872</strain>
    </source>
</reference>
<feature type="compositionally biased region" description="Low complexity" evidence="1">
    <location>
        <begin position="275"/>
        <end position="294"/>
    </location>
</feature>
<dbReference type="SUPFAM" id="SSF50156">
    <property type="entry name" value="PDZ domain-like"/>
    <property type="match status" value="1"/>
</dbReference>
<evidence type="ECO:0000313" key="4">
    <source>
        <dbReference type="WBParaSite" id="Pan_g13410.t1"/>
    </source>
</evidence>
<evidence type="ECO:0000259" key="2">
    <source>
        <dbReference type="PROSITE" id="PS50003"/>
    </source>
</evidence>
<dbReference type="InterPro" id="IPR001849">
    <property type="entry name" value="PH_domain"/>
</dbReference>
<keyword evidence="3" id="KW-1185">Reference proteome</keyword>
<sequence length="653" mass="72259">MNHNRHVTKYGALQMKIRKKYATLLRKTKYVYEEEQWVALCVHNNTIPFLEWYPVCNEIQTHEPTKVRDLLECQFVNLSIGDDRCFVIGFNDENRPVIEFAARTSEDARSWIEEIQVCLRRIGCMPATDNEYQPMPCREAEKDSDTTSGSGSGNSLDVGTTTIEPPTISPSVMRRSPAAVSQRYYSLSEVIPMPSTTSSSSIPIPIPAGKCITTNNNHYFPDISPPSSPPASIRRESTSIATSPPRRSTKESMSPPVDEPPPKLPPRKVVIDLNSPIPLTPTSPKSTISTTTPIADGARSAGHQYSMPMTESSVSKQSDGIYRRAAPIEPYDLIPMANAKTAGSPDRAEASVYTRFVFPTNGSDKSISDESSRLSQEIAQLRMSTASSSTSTTTEDSNDSTKSYPGDHIYNQVIPPPRPPPKSSSTTLYSQGFSYAGASREESVPLKTVSILMTLCVEHLKLVEINGRIWVSGWSEEKNGALCHLLHFGDQIVEVNDTPVRSLSELPGIFLGARPGIPIPFKIRSTPHGQTYTLTKPKNVYTPRSFGIVLHKKKNRIEEVVPRSPAFLSGIPAKMSPFLYGRTEVSSVITEVNGIPLNPFAANDLFYKRMEQVPNGTDFQIVVQPKDFITLIKDQLKAGNKTMRRRMTTDNAT</sequence>
<dbReference type="AlphaFoldDB" id="A0A7E4UVQ7"/>
<accession>A0A7E4UVQ7</accession>
<dbReference type="SMART" id="SM00233">
    <property type="entry name" value="PH"/>
    <property type="match status" value="1"/>
</dbReference>
<dbReference type="Proteomes" id="UP000492821">
    <property type="component" value="Unassembled WGS sequence"/>
</dbReference>
<dbReference type="InterPro" id="IPR036034">
    <property type="entry name" value="PDZ_sf"/>
</dbReference>
<reference evidence="4" key="2">
    <citation type="submission" date="2020-10" db="UniProtKB">
        <authorList>
            <consortium name="WormBaseParasite"/>
        </authorList>
    </citation>
    <scope>IDENTIFICATION</scope>
</reference>
<feature type="domain" description="PH" evidence="2">
    <location>
        <begin position="6"/>
        <end position="120"/>
    </location>
</feature>
<name>A0A7E4UVQ7_PANRE</name>